<sequence length="257" mass="26592">MFTVDVNRRTALRAAAAAGIGAGLTATGVAAPAAADLRTGTDGPATGLRIAILLFDGVTPIDAIGPYEVLCRVPGASVLTVGKRTGPVRSDTGVLALGVDHTLREVRRADVLLVPGGNVRGVQADPATIRWIQQIHRGTTWTVSVCTGALVLGAAGLLRGLPATTYWGLHAQLAQFGAAYVPDRFVEAGRIITAAGMSAGIDMALHLAAKLADDRIAQALQLTVEYDPRPPFDTGSPDKAGPELQRLALELLNPGGR</sequence>
<protein>
    <submittedName>
        <fullName evidence="2">Glutamine amidotransferase</fullName>
    </submittedName>
</protein>
<organism evidence="2 3">
    <name type="scientific">Polymorphospora rubra</name>
    <dbReference type="NCBI Taxonomy" id="338584"/>
    <lineage>
        <taxon>Bacteria</taxon>
        <taxon>Bacillati</taxon>
        <taxon>Actinomycetota</taxon>
        <taxon>Actinomycetes</taxon>
        <taxon>Micromonosporales</taxon>
        <taxon>Micromonosporaceae</taxon>
        <taxon>Polymorphospora</taxon>
    </lineage>
</organism>
<evidence type="ECO:0000313" key="2">
    <source>
        <dbReference type="EMBL" id="BCJ69680.1"/>
    </source>
</evidence>
<dbReference type="Gene3D" id="3.40.50.880">
    <property type="match status" value="1"/>
</dbReference>
<dbReference type="PANTHER" id="PTHR43130:SF2">
    <property type="entry name" value="DJ-1_PFPI DOMAIN-CONTAINING PROTEIN"/>
    <property type="match status" value="1"/>
</dbReference>
<evidence type="ECO:0000313" key="3">
    <source>
        <dbReference type="Proteomes" id="UP000680866"/>
    </source>
</evidence>
<dbReference type="PANTHER" id="PTHR43130">
    <property type="entry name" value="ARAC-FAMILY TRANSCRIPTIONAL REGULATOR"/>
    <property type="match status" value="1"/>
</dbReference>
<dbReference type="KEGG" id="pry:Prubr_67010"/>
<name>A0A810N9E3_9ACTN</name>
<evidence type="ECO:0000259" key="1">
    <source>
        <dbReference type="Pfam" id="PF01965"/>
    </source>
</evidence>
<dbReference type="Pfam" id="PF01965">
    <property type="entry name" value="DJ-1_PfpI"/>
    <property type="match status" value="1"/>
</dbReference>
<dbReference type="CDD" id="cd03139">
    <property type="entry name" value="GATase1_PfpI_2"/>
    <property type="match status" value="1"/>
</dbReference>
<accession>A0A810N9E3</accession>
<dbReference type="AlphaFoldDB" id="A0A810N9E3"/>
<dbReference type="EMBL" id="AP023359">
    <property type="protein sequence ID" value="BCJ69680.1"/>
    <property type="molecule type" value="Genomic_DNA"/>
</dbReference>
<gene>
    <name evidence="2" type="ORF">Prubr_67010</name>
</gene>
<proteinExistence type="predicted"/>
<dbReference type="PROSITE" id="PS51318">
    <property type="entry name" value="TAT"/>
    <property type="match status" value="1"/>
</dbReference>
<dbReference type="InterPro" id="IPR006311">
    <property type="entry name" value="TAT_signal"/>
</dbReference>
<dbReference type="InterPro" id="IPR029062">
    <property type="entry name" value="Class_I_gatase-like"/>
</dbReference>
<dbReference type="InterPro" id="IPR052158">
    <property type="entry name" value="INH-QAR"/>
</dbReference>
<dbReference type="GO" id="GO:0006355">
    <property type="term" value="P:regulation of DNA-templated transcription"/>
    <property type="evidence" value="ECO:0007669"/>
    <property type="project" value="TreeGrafter"/>
</dbReference>
<reference evidence="2" key="1">
    <citation type="submission" date="2020-08" db="EMBL/GenBank/DDBJ databases">
        <title>Whole genome shotgun sequence of Polymorphospora rubra NBRC 101157.</title>
        <authorList>
            <person name="Komaki H."/>
            <person name="Tamura T."/>
        </authorList>
    </citation>
    <scope>NUCLEOTIDE SEQUENCE</scope>
    <source>
        <strain evidence="2">NBRC 101157</strain>
    </source>
</reference>
<dbReference type="SUPFAM" id="SSF52317">
    <property type="entry name" value="Class I glutamine amidotransferase-like"/>
    <property type="match status" value="1"/>
</dbReference>
<keyword evidence="2" id="KW-0315">Glutamine amidotransferase</keyword>
<dbReference type="InterPro" id="IPR002818">
    <property type="entry name" value="DJ-1/PfpI"/>
</dbReference>
<feature type="domain" description="DJ-1/PfpI" evidence="1">
    <location>
        <begin position="49"/>
        <end position="208"/>
    </location>
</feature>
<dbReference type="RefSeq" id="WP_212819116.1">
    <property type="nucleotide sequence ID" value="NZ_AP023359.1"/>
</dbReference>
<dbReference type="Proteomes" id="UP000680866">
    <property type="component" value="Chromosome"/>
</dbReference>
<keyword evidence="3" id="KW-1185">Reference proteome</keyword>